<dbReference type="GO" id="GO:0015230">
    <property type="term" value="F:FAD transmembrane transporter activity"/>
    <property type="evidence" value="ECO:0007669"/>
    <property type="project" value="TreeGrafter"/>
</dbReference>
<evidence type="ECO:0000256" key="8">
    <source>
        <dbReference type="ARBA" id="ARBA00023140"/>
    </source>
</evidence>
<feature type="region of interest" description="Disordered" evidence="10">
    <location>
        <begin position="166"/>
        <end position="186"/>
    </location>
</feature>
<dbReference type="FunFam" id="1.50.40.10:FF:000129">
    <property type="entry name" value="Peroxisomal membrane protein"/>
    <property type="match status" value="1"/>
</dbReference>
<keyword evidence="7 9" id="KW-0472">Membrane</keyword>
<dbReference type="Pfam" id="PF00153">
    <property type="entry name" value="Mito_carr"/>
    <property type="match status" value="3"/>
</dbReference>
<dbReference type="PROSITE" id="PS50920">
    <property type="entry name" value="SOLCAR"/>
    <property type="match status" value="3"/>
</dbReference>
<evidence type="ECO:0000313" key="12">
    <source>
        <dbReference type="EnsemblMetazoa" id="GMOY007726-PA"/>
    </source>
</evidence>
<feature type="region of interest" description="Disordered" evidence="10">
    <location>
        <begin position="1"/>
        <end position="25"/>
    </location>
</feature>
<dbReference type="PANTHER" id="PTHR45939:SF5">
    <property type="entry name" value="PEROXISOMAL MEMBRANE PROTEIN PMP34"/>
    <property type="match status" value="1"/>
</dbReference>
<dbReference type="PhylomeDB" id="A0A1B0G324"/>
<dbReference type="GO" id="GO:0005347">
    <property type="term" value="F:ATP transmembrane transporter activity"/>
    <property type="evidence" value="ECO:0007669"/>
    <property type="project" value="TreeGrafter"/>
</dbReference>
<feature type="compositionally biased region" description="Basic residues" evidence="10">
    <location>
        <begin position="590"/>
        <end position="609"/>
    </location>
</feature>
<proteinExistence type="inferred from homology"/>
<sequence>MDEQKMDGKEKSLEEDILGSENLRMSDSDEEFEKITYRKDGPLNITKVMRLIDSDTEDEECTIQWGLKNNEMEIQKILPKKALLLRDTDTEEELLKASQPPNSEVSRYNIKNIKKRNKTVKSRDQENTEKSDSDDVKQKYSALIDSVSDSDNRILKFGENHVESEVHISDNAESKNKKGSKTGTSYKRENVMRASAKKPLDEMQAIQSEQQRLQRETHVSIPYHKPKKHTLEEFLKRRTIVKPQLTNVENSPVAALVQAKSLKMTTEELEEYVQKDILEKPKDNPTAVQRFEEILSEVFDENLLGKSLAKVVITEVIELPKLDMNTIHGSPAKLASLVKPATFHNLLINLETEDLMEKQPNGVENLMQRLMSTVKLEVTSVNVNIHGDETSIKKEPKPGAAYFELKKNLKEIIKKKRLEELCKKQEKEKMEYEESSSDTEEEDCGDFDGENEIDEFSKDEGKEKKEILADIDGTEELEIEEEDQIDDFEERKMNKIQEEETFDLERSFDSTQPTTTALISQIPLVQNNVDHMNEDELLQLCSGRFDGESETQKLQNKENNSQLSHKSVCNNSLSSDENNDDEEEEPVKLSRGKPRKKKLTKRINKKKAKLGFSDDEEEEEITEDRGSDLEDKIDAIESEAFIDYDSEENEILVHLTKDERVQEAEKYFENEAELSESDWGSADEDEDEFNKEKLRDDLGKIHARNMLDEDIKEVRKFQEMFLEDEENDGVGRQRQFKWRNVENGLSLEDMQRAEIDPDDNGNNPDDPNEHEWRKIRYEREQFLKEKGLKFDSQEASTNLAQPKLPAIVTVSPHCKKLQGVNLITMNRKTARGSFLVRDKETLDKLAGLNKGKSGTANAGDMDGGTGAISINTAKAKSFVFAALIEEEHESLKRKADNLLNSSNENDVNYMKKPKFEPRRDKEMVVASKLTQVFSYESWIHAMSGAAGGCLAMSTFYPLDTVRSRLQLEDPERSGKARSTLKVIKEIVLGEGFLSLYRGLGPVLQSLCISNFVYFYAFHTLKALTAGGKGNAINQNAFKDLLLGSIAGVINVLMTTPFWVVNTRLRMRNVTGVPDEVNKHYKNLPTGLRYVAKTEGMRGLWSGTAPSLILVSNPALQFMMYELLKRNALKLNKGEISSLGFFLIGALAKAFATILTYPLQLVQTKQRHRTNQPSTNNDASTSHQAKCHSNDTGMLHMVMQIIRNQGIKGLFRGMEAKILQTVLTAALMFMAYEKINNSIGLLFKKTPAKVIK</sequence>
<dbReference type="InterPro" id="IPR018108">
    <property type="entry name" value="MCP_transmembrane"/>
</dbReference>
<dbReference type="GO" id="GO:0044610">
    <property type="term" value="F:FMN transmembrane transporter activity"/>
    <property type="evidence" value="ECO:0007669"/>
    <property type="project" value="TreeGrafter"/>
</dbReference>
<feature type="repeat" description="Solcar" evidence="9">
    <location>
        <begin position="1135"/>
        <end position="1237"/>
    </location>
</feature>
<keyword evidence="8" id="KW-0576">Peroxisome</keyword>
<feature type="compositionally biased region" description="Basic and acidic residues" evidence="10">
    <location>
        <begin position="1"/>
        <end position="14"/>
    </location>
</feature>
<feature type="compositionally biased region" description="Basic and acidic residues" evidence="10">
    <location>
        <begin position="623"/>
        <end position="632"/>
    </location>
</feature>
<feature type="transmembrane region" description="Helical" evidence="11">
    <location>
        <begin position="1138"/>
        <end position="1158"/>
    </location>
</feature>
<keyword evidence="4 9" id="KW-0812">Transmembrane</keyword>
<dbReference type="GO" id="GO:0051724">
    <property type="term" value="F:NAD transmembrane transporter activity"/>
    <property type="evidence" value="ECO:0007669"/>
    <property type="project" value="TreeGrafter"/>
</dbReference>
<feature type="compositionally biased region" description="Basic and acidic residues" evidence="10">
    <location>
        <begin position="121"/>
        <end position="138"/>
    </location>
</feature>
<feature type="compositionally biased region" description="Acidic residues" evidence="10">
    <location>
        <begin position="613"/>
        <end position="622"/>
    </location>
</feature>
<evidence type="ECO:0000313" key="13">
    <source>
        <dbReference type="Proteomes" id="UP000092444"/>
    </source>
</evidence>
<evidence type="ECO:0000256" key="10">
    <source>
        <dbReference type="SAM" id="MobiDB-lite"/>
    </source>
</evidence>
<dbReference type="GO" id="GO:0080122">
    <property type="term" value="F:AMP transmembrane transporter activity"/>
    <property type="evidence" value="ECO:0007669"/>
    <property type="project" value="TreeGrafter"/>
</dbReference>
<feature type="compositionally biased region" description="Basic and acidic residues" evidence="10">
    <location>
        <begin position="455"/>
        <end position="464"/>
    </location>
</feature>
<evidence type="ECO:0000256" key="3">
    <source>
        <dbReference type="ARBA" id="ARBA00022448"/>
    </source>
</evidence>
<keyword evidence="5" id="KW-0677">Repeat</keyword>
<feature type="compositionally biased region" description="Acidic residues" evidence="10">
    <location>
        <begin position="433"/>
        <end position="454"/>
    </location>
</feature>
<feature type="compositionally biased region" description="Polar residues" evidence="10">
    <location>
        <begin position="1170"/>
        <end position="1183"/>
    </location>
</feature>
<feature type="region of interest" description="Disordered" evidence="10">
    <location>
        <begin position="115"/>
        <end position="138"/>
    </location>
</feature>
<feature type="transmembrane region" description="Helical" evidence="11">
    <location>
        <begin position="1098"/>
        <end position="1118"/>
    </location>
</feature>
<keyword evidence="6 11" id="KW-1133">Transmembrane helix</keyword>
<comment type="subcellular location">
    <subcellularLocation>
        <location evidence="1">Peroxisome membrane</location>
        <topology evidence="1">Multi-pass membrane protein</topology>
    </subcellularLocation>
</comment>
<feature type="compositionally biased region" description="Polar residues" evidence="10">
    <location>
        <begin position="552"/>
        <end position="569"/>
    </location>
</feature>
<dbReference type="EnsemblMetazoa" id="GMOY007726-RA">
    <property type="protein sequence ID" value="GMOY007726-PA"/>
    <property type="gene ID" value="GMOY007726"/>
</dbReference>
<protein>
    <submittedName>
        <fullName evidence="12">Uncharacterized protein</fullName>
    </submittedName>
</protein>
<feature type="region of interest" description="Disordered" evidence="10">
    <location>
        <begin position="669"/>
        <end position="690"/>
    </location>
</feature>
<organism evidence="12 13">
    <name type="scientific">Glossina morsitans morsitans</name>
    <name type="common">Savannah tsetse fly</name>
    <dbReference type="NCBI Taxonomy" id="37546"/>
    <lineage>
        <taxon>Eukaryota</taxon>
        <taxon>Metazoa</taxon>
        <taxon>Ecdysozoa</taxon>
        <taxon>Arthropoda</taxon>
        <taxon>Hexapoda</taxon>
        <taxon>Insecta</taxon>
        <taxon>Pterygota</taxon>
        <taxon>Neoptera</taxon>
        <taxon>Endopterygota</taxon>
        <taxon>Diptera</taxon>
        <taxon>Brachycera</taxon>
        <taxon>Muscomorpha</taxon>
        <taxon>Hippoboscoidea</taxon>
        <taxon>Glossinidae</taxon>
        <taxon>Glossina</taxon>
    </lineage>
</organism>
<comment type="similarity">
    <text evidence="2">Belongs to the mitochondrial carrier (TC 2.A.29) family.</text>
</comment>
<evidence type="ECO:0000256" key="6">
    <source>
        <dbReference type="ARBA" id="ARBA00022989"/>
    </source>
</evidence>
<dbReference type="EMBL" id="CCAG010009842">
    <property type="status" value="NOT_ANNOTATED_CDS"/>
    <property type="molecule type" value="Genomic_DNA"/>
</dbReference>
<dbReference type="PANTHER" id="PTHR45939">
    <property type="entry name" value="PEROXISOMAL MEMBRANE PROTEIN PMP34-RELATED"/>
    <property type="match status" value="1"/>
</dbReference>
<evidence type="ECO:0000256" key="2">
    <source>
        <dbReference type="ARBA" id="ARBA00006375"/>
    </source>
</evidence>
<dbReference type="InterPro" id="IPR023395">
    <property type="entry name" value="MCP_dom_sf"/>
</dbReference>
<feature type="region of interest" description="Disordered" evidence="10">
    <location>
        <begin position="1164"/>
        <end position="1185"/>
    </location>
</feature>
<evidence type="ECO:0000256" key="5">
    <source>
        <dbReference type="ARBA" id="ARBA00022737"/>
    </source>
</evidence>
<evidence type="ECO:0000256" key="7">
    <source>
        <dbReference type="ARBA" id="ARBA00023136"/>
    </source>
</evidence>
<dbReference type="GO" id="GO:0015217">
    <property type="term" value="F:ADP transmembrane transporter activity"/>
    <property type="evidence" value="ECO:0007669"/>
    <property type="project" value="TreeGrafter"/>
</dbReference>
<feature type="compositionally biased region" description="Basic and acidic residues" evidence="10">
    <location>
        <begin position="166"/>
        <end position="176"/>
    </location>
</feature>
<dbReference type="Proteomes" id="UP000092444">
    <property type="component" value="Unassembled WGS sequence"/>
</dbReference>
<dbReference type="Gene3D" id="1.50.40.10">
    <property type="entry name" value="Mitochondrial carrier domain"/>
    <property type="match status" value="1"/>
</dbReference>
<evidence type="ECO:0000256" key="4">
    <source>
        <dbReference type="ARBA" id="ARBA00022692"/>
    </source>
</evidence>
<feature type="region of interest" description="Disordered" evidence="10">
    <location>
        <begin position="425"/>
        <end position="464"/>
    </location>
</feature>
<dbReference type="STRING" id="37546.A0A1B0G324"/>
<dbReference type="SUPFAM" id="SSF103506">
    <property type="entry name" value="Mitochondrial carrier"/>
    <property type="match status" value="1"/>
</dbReference>
<dbReference type="AlphaFoldDB" id="A0A1B0G324"/>
<dbReference type="GO" id="GO:0005778">
    <property type="term" value="C:peroxisomal membrane"/>
    <property type="evidence" value="ECO:0007669"/>
    <property type="project" value="UniProtKB-SubCell"/>
</dbReference>
<evidence type="ECO:0000256" key="9">
    <source>
        <dbReference type="PROSITE-ProRule" id="PRU00282"/>
    </source>
</evidence>
<feature type="transmembrane region" description="Helical" evidence="11">
    <location>
        <begin position="1040"/>
        <end position="1060"/>
    </location>
</feature>
<reference evidence="12" key="1">
    <citation type="submission" date="2020-05" db="UniProtKB">
        <authorList>
            <consortium name="EnsemblMetazoa"/>
        </authorList>
    </citation>
    <scope>IDENTIFICATION</scope>
    <source>
        <strain evidence="12">Yale</strain>
    </source>
</reference>
<dbReference type="InterPro" id="IPR052217">
    <property type="entry name" value="Mito/Peroxisomal_Carrier"/>
</dbReference>
<feature type="repeat" description="Solcar" evidence="9">
    <location>
        <begin position="1034"/>
        <end position="1126"/>
    </location>
</feature>
<feature type="region of interest" description="Disordered" evidence="10">
    <location>
        <begin position="547"/>
        <end position="632"/>
    </location>
</feature>
<feature type="repeat" description="Solcar" evidence="9">
    <location>
        <begin position="935"/>
        <end position="1023"/>
    </location>
</feature>
<dbReference type="VEuPathDB" id="VectorBase:GMOY007726"/>
<evidence type="ECO:0000256" key="1">
    <source>
        <dbReference type="ARBA" id="ARBA00004585"/>
    </source>
</evidence>
<name>A0A1B0G324_GLOMM</name>
<evidence type="ECO:0000256" key="11">
    <source>
        <dbReference type="SAM" id="Phobius"/>
    </source>
</evidence>
<keyword evidence="3" id="KW-0813">Transport</keyword>
<feature type="compositionally biased region" description="Acidic residues" evidence="10">
    <location>
        <begin position="670"/>
        <end position="689"/>
    </location>
</feature>
<dbReference type="GO" id="GO:0015228">
    <property type="term" value="F:coenzyme A transmembrane transporter activity"/>
    <property type="evidence" value="ECO:0007669"/>
    <property type="project" value="TreeGrafter"/>
</dbReference>
<accession>A0A1B0G324</accession>
<keyword evidence="13" id="KW-1185">Reference proteome</keyword>